<dbReference type="InterPro" id="IPR000297">
    <property type="entry name" value="PPIase_PpiC"/>
</dbReference>
<dbReference type="InterPro" id="IPR023058">
    <property type="entry name" value="PPIase_PpiC_CS"/>
</dbReference>
<dbReference type="PANTHER" id="PTHR47245">
    <property type="entry name" value="PEPTIDYLPROLYL ISOMERASE"/>
    <property type="match status" value="1"/>
</dbReference>
<dbReference type="AlphaFoldDB" id="A0A4V2UUC8"/>
<dbReference type="PANTHER" id="PTHR47245:SF2">
    <property type="entry name" value="PEPTIDYL-PROLYL CIS-TRANS ISOMERASE HP_0175-RELATED"/>
    <property type="match status" value="1"/>
</dbReference>
<dbReference type="SUPFAM" id="SSF54534">
    <property type="entry name" value="FKBP-like"/>
    <property type="match status" value="2"/>
</dbReference>
<dbReference type="Gene3D" id="1.10.4030.10">
    <property type="entry name" value="Porin chaperone SurA, peptide-binding domain"/>
    <property type="match status" value="1"/>
</dbReference>
<dbReference type="PROSITE" id="PS01096">
    <property type="entry name" value="PPIC_PPIASE_1"/>
    <property type="match status" value="1"/>
</dbReference>
<reference evidence="4 5" key="1">
    <citation type="submission" date="2019-03" db="EMBL/GenBank/DDBJ databases">
        <title>Genomic Encyclopedia of Type Strains, Phase IV (KMG-IV): sequencing the most valuable type-strain genomes for metagenomic binning, comparative biology and taxonomic classification.</title>
        <authorList>
            <person name="Goeker M."/>
        </authorList>
    </citation>
    <scope>NUCLEOTIDE SEQUENCE [LARGE SCALE GENOMIC DNA]</scope>
    <source>
        <strain evidence="4 5">DSM 21100</strain>
    </source>
</reference>
<feature type="signal peptide" evidence="2">
    <location>
        <begin position="1"/>
        <end position="19"/>
    </location>
</feature>
<sequence length="464" mass="52219">MNKIFLLLAGMIAGTAAMAQESSIDEIIAVVGDKIILKSDVENQYALYLRENQTPNEAIKCTILQGLLSQKLLVAQAEIDSLAEKNANFPAQVEAELDKRVQFFVRSYFGGSVAELERFYGKPLLQLKEEFREQIGDQMKAELMQMEITAGLDVSPADIRKYYNSVPPDSLEIYNTEVEVGQIVIYPKVTEAQKMVARTRLAALRAEIQAGEDFERLAIVNSDDPGSASSGGDLGFVSRGQMVPEFEAAAFRLKEGELSQIIETEYGFHLIQGIERRGEQIHVRHILIKPEYSKVELDSARKLLAEVREKILVDTLSFAAAAVEYSDDELTRGNGGIFAPQGRQGFNMIPLDKINEYTGDAGIFNIIDTMEVGQISKPLVYVNQQTGEQGYRIVYYKSRSEPHRASLETDYPRLRNAALAVKQEEVVEEWFKDKITEQYVRIDESYQSCESLQHWLRASAQFEN</sequence>
<keyword evidence="5" id="KW-1185">Reference proteome</keyword>
<dbReference type="Pfam" id="PF00639">
    <property type="entry name" value="Rotamase"/>
    <property type="match status" value="2"/>
</dbReference>
<feature type="domain" description="PpiC" evidence="3">
    <location>
        <begin position="175"/>
        <end position="275"/>
    </location>
</feature>
<proteinExistence type="predicted"/>
<keyword evidence="1" id="KW-0697">Rotamase</keyword>
<evidence type="ECO:0000313" key="4">
    <source>
        <dbReference type="EMBL" id="TCS90193.1"/>
    </source>
</evidence>
<feature type="chain" id="PRO_5020341240" evidence="2">
    <location>
        <begin position="20"/>
        <end position="464"/>
    </location>
</feature>
<dbReference type="InterPro" id="IPR046357">
    <property type="entry name" value="PPIase_dom_sf"/>
</dbReference>
<dbReference type="SUPFAM" id="SSF109998">
    <property type="entry name" value="Triger factor/SurA peptide-binding domain-like"/>
    <property type="match status" value="1"/>
</dbReference>
<evidence type="ECO:0000256" key="2">
    <source>
        <dbReference type="SAM" id="SignalP"/>
    </source>
</evidence>
<dbReference type="RefSeq" id="WP_158640486.1">
    <property type="nucleotide sequence ID" value="NZ_CP042432.1"/>
</dbReference>
<comment type="caution">
    <text evidence="4">The sequence shown here is derived from an EMBL/GenBank/DDBJ whole genome shotgun (WGS) entry which is preliminary data.</text>
</comment>
<dbReference type="InterPro" id="IPR050245">
    <property type="entry name" value="PrsA_foldase"/>
</dbReference>
<keyword evidence="2" id="KW-0732">Signal</keyword>
<dbReference type="GO" id="GO:0003755">
    <property type="term" value="F:peptidyl-prolyl cis-trans isomerase activity"/>
    <property type="evidence" value="ECO:0007669"/>
    <property type="project" value="UniProtKB-KW"/>
</dbReference>
<keyword evidence="1" id="KW-0413">Isomerase</keyword>
<dbReference type="PROSITE" id="PS50198">
    <property type="entry name" value="PPIC_PPIASE_2"/>
    <property type="match status" value="2"/>
</dbReference>
<dbReference type="Proteomes" id="UP000295807">
    <property type="component" value="Unassembled WGS sequence"/>
</dbReference>
<gene>
    <name evidence="4" type="ORF">EDD80_101392</name>
</gene>
<name>A0A4V2UUC8_9SPHI</name>
<dbReference type="EMBL" id="SMAD01000001">
    <property type="protein sequence ID" value="TCS90193.1"/>
    <property type="molecule type" value="Genomic_DNA"/>
</dbReference>
<evidence type="ECO:0000313" key="5">
    <source>
        <dbReference type="Proteomes" id="UP000295807"/>
    </source>
</evidence>
<accession>A0A4V2UUC8</accession>
<dbReference type="Gene3D" id="3.10.50.40">
    <property type="match status" value="2"/>
</dbReference>
<evidence type="ECO:0000259" key="3">
    <source>
        <dbReference type="PROSITE" id="PS50198"/>
    </source>
</evidence>
<feature type="domain" description="PpiC" evidence="3">
    <location>
        <begin position="278"/>
        <end position="379"/>
    </location>
</feature>
<organism evidence="4 5">
    <name type="scientific">Anseongella ginsenosidimutans</name>
    <dbReference type="NCBI Taxonomy" id="496056"/>
    <lineage>
        <taxon>Bacteria</taxon>
        <taxon>Pseudomonadati</taxon>
        <taxon>Bacteroidota</taxon>
        <taxon>Sphingobacteriia</taxon>
        <taxon>Sphingobacteriales</taxon>
        <taxon>Sphingobacteriaceae</taxon>
        <taxon>Anseongella</taxon>
    </lineage>
</organism>
<dbReference type="InterPro" id="IPR027304">
    <property type="entry name" value="Trigger_fact/SurA_dom_sf"/>
</dbReference>
<evidence type="ECO:0000256" key="1">
    <source>
        <dbReference type="PROSITE-ProRule" id="PRU00278"/>
    </source>
</evidence>
<protein>
    <submittedName>
        <fullName evidence="4">Periplasmic chaperone for outer membrane proteins SurA</fullName>
    </submittedName>
</protein>